<comment type="similarity">
    <text evidence="3">Belongs to the FdhD family.</text>
</comment>
<dbReference type="PANTHER" id="PTHR30592">
    <property type="entry name" value="FORMATE DEHYDROGENASE"/>
    <property type="match status" value="1"/>
</dbReference>
<name>A0ABS9D312_9ALTE</name>
<organism evidence="4 5">
    <name type="scientific">Paraglaciecola algarum</name>
    <dbReference type="NCBI Taxonomy" id="3050085"/>
    <lineage>
        <taxon>Bacteria</taxon>
        <taxon>Pseudomonadati</taxon>
        <taxon>Pseudomonadota</taxon>
        <taxon>Gammaproteobacteria</taxon>
        <taxon>Alteromonadales</taxon>
        <taxon>Alteromonadaceae</taxon>
        <taxon>Paraglaciecola</taxon>
    </lineage>
</organism>
<comment type="function">
    <text evidence="3">Required for formate dehydrogenase (FDH) activity. Acts as a sulfur carrier protein that transfers sulfur from IscS to the molybdenum cofactor prior to its insertion into FDH.</text>
</comment>
<accession>A0ABS9D312</accession>
<comment type="subcellular location">
    <subcellularLocation>
        <location evidence="3">Cytoplasm</location>
    </subcellularLocation>
</comment>
<dbReference type="Proteomes" id="UP001521137">
    <property type="component" value="Unassembled WGS sequence"/>
</dbReference>
<gene>
    <name evidence="3 4" type="primary">fdhD</name>
    <name evidence="4" type="ORF">L0668_04215</name>
</gene>
<dbReference type="Gene3D" id="3.40.140.10">
    <property type="entry name" value="Cytidine Deaminase, domain 2"/>
    <property type="match status" value="1"/>
</dbReference>
<sequence>MAISQTASVSCSVKKWTDNSIENIEDHLLDEVAVALVYNGISHVVMMITPLDLQDFAVGFSLTEGIIQVQSEIIDIEIVEQPQGIEVLLTLTARRFAELKQTRRNLTGRTGCGLCGAESLQQAIRPIPALTEFKTLSDEAIQLALTQLNDFQPLQKLTGACHGAAWCDLAGNIQCVKEDVGRHNALDKLIGHLHSKKIDSQQIDLNQGFVVVSSRASYEMVQKVASVGIGALVSVSAPTAFAVKIAEQTKLTLVGFARPNRHSRYTPY</sequence>
<dbReference type="SUPFAM" id="SSF53927">
    <property type="entry name" value="Cytidine deaminase-like"/>
    <property type="match status" value="1"/>
</dbReference>
<proteinExistence type="inferred from homology"/>
<protein>
    <recommendedName>
        <fullName evidence="3">Sulfur carrier protein FdhD</fullName>
    </recommendedName>
</protein>
<comment type="caution">
    <text evidence="4">The sequence shown here is derived from an EMBL/GenBank/DDBJ whole genome shotgun (WGS) entry which is preliminary data.</text>
</comment>
<dbReference type="Pfam" id="PF02634">
    <property type="entry name" value="FdhD-NarQ"/>
    <property type="match status" value="1"/>
</dbReference>
<dbReference type="PANTHER" id="PTHR30592:SF1">
    <property type="entry name" value="SULFUR CARRIER PROTEIN FDHD"/>
    <property type="match status" value="1"/>
</dbReference>
<keyword evidence="2 3" id="KW-0501">Molybdenum cofactor biosynthesis</keyword>
<reference evidence="4 5" key="1">
    <citation type="submission" date="2022-01" db="EMBL/GenBank/DDBJ databases">
        <title>Paraglaciecola sp. G1-23.</title>
        <authorList>
            <person name="Jin M.S."/>
            <person name="Han D.M."/>
            <person name="Kim H.M."/>
            <person name="Jeon C.O."/>
        </authorList>
    </citation>
    <scope>NUCLEOTIDE SEQUENCE [LARGE SCALE GENOMIC DNA]</scope>
    <source>
        <strain evidence="4 5">G1-23</strain>
    </source>
</reference>
<keyword evidence="5" id="KW-1185">Reference proteome</keyword>
<dbReference type="RefSeq" id="WP_235310830.1">
    <property type="nucleotide sequence ID" value="NZ_JAKGAS010000002.1"/>
</dbReference>
<dbReference type="HAMAP" id="MF_00187">
    <property type="entry name" value="FdhD"/>
    <property type="match status" value="1"/>
</dbReference>
<dbReference type="EMBL" id="JAKGAS010000002">
    <property type="protein sequence ID" value="MCF2947300.1"/>
    <property type="molecule type" value="Genomic_DNA"/>
</dbReference>
<dbReference type="PIRSF" id="PIRSF015626">
    <property type="entry name" value="FdhD"/>
    <property type="match status" value="1"/>
</dbReference>
<evidence type="ECO:0000313" key="4">
    <source>
        <dbReference type="EMBL" id="MCF2947300.1"/>
    </source>
</evidence>
<evidence type="ECO:0000256" key="1">
    <source>
        <dbReference type="ARBA" id="ARBA00022490"/>
    </source>
</evidence>
<dbReference type="NCBIfam" id="TIGR00129">
    <property type="entry name" value="fdhD_narQ"/>
    <property type="match status" value="1"/>
</dbReference>
<evidence type="ECO:0000313" key="5">
    <source>
        <dbReference type="Proteomes" id="UP001521137"/>
    </source>
</evidence>
<evidence type="ECO:0000256" key="2">
    <source>
        <dbReference type="ARBA" id="ARBA00023150"/>
    </source>
</evidence>
<dbReference type="Gene3D" id="3.10.20.10">
    <property type="match status" value="1"/>
</dbReference>
<feature type="binding site" evidence="3">
    <location>
        <begin position="256"/>
        <end position="261"/>
    </location>
    <ligand>
        <name>Mo-bis(molybdopterin guanine dinucleotide)</name>
        <dbReference type="ChEBI" id="CHEBI:60539"/>
    </ligand>
</feature>
<dbReference type="InterPro" id="IPR003786">
    <property type="entry name" value="FdhD"/>
</dbReference>
<feature type="active site" description="Cysteine persulfide intermediate" evidence="3">
    <location>
        <position position="112"/>
    </location>
</feature>
<evidence type="ECO:0000256" key="3">
    <source>
        <dbReference type="HAMAP-Rule" id="MF_00187"/>
    </source>
</evidence>
<dbReference type="InterPro" id="IPR016193">
    <property type="entry name" value="Cytidine_deaminase-like"/>
</dbReference>
<keyword evidence="1 3" id="KW-0963">Cytoplasm</keyword>